<name>A0A538SEE1_UNCEI</name>
<sequence>MSRLAGNLLVLVAGLLGGVLLLEIVLRVAGLNPAETTLDPTIGYRFIPHARYRHTQEGFSTGRFNGHGWRDAEHAYAKPPNTTRILFLGDSYVSAFQVPLDSAFYRRLERGLTARARPGRRFEVVALGADGNSTAVEYLTYLHWGVRYDPDVVAVLFILNDQADNWRPAALDKARPFFLEEGDSLRLDDSFAGPKGARRSDPLRWLKSHSVLAATVRRAITALHPPVRPPVAPGTPVEDGYYRTWNFDRRLPADSIPAFRVTEKILARFARDVALDGRRFVLVVAGFANQEDRRFLAEDSRNPDFDPEKPLRWLQSVGARHGFDVLTLTPAFRAASIRLDRPLWFGTHGHYGHWNSDGHAVAAAALEDYFAHALPGLDSAAAGPAGAGR</sequence>
<dbReference type="AlphaFoldDB" id="A0A538SEE1"/>
<evidence type="ECO:0000313" key="2">
    <source>
        <dbReference type="Proteomes" id="UP000317716"/>
    </source>
</evidence>
<comment type="caution">
    <text evidence="1">The sequence shown here is derived from an EMBL/GenBank/DDBJ whole genome shotgun (WGS) entry which is preliminary data.</text>
</comment>
<evidence type="ECO:0000313" key="1">
    <source>
        <dbReference type="EMBL" id="TMQ49741.1"/>
    </source>
</evidence>
<dbReference type="Gene3D" id="3.40.50.1110">
    <property type="entry name" value="SGNH hydrolase"/>
    <property type="match status" value="1"/>
</dbReference>
<dbReference type="EMBL" id="VBOS01000441">
    <property type="protein sequence ID" value="TMQ49741.1"/>
    <property type="molecule type" value="Genomic_DNA"/>
</dbReference>
<evidence type="ECO:0008006" key="3">
    <source>
        <dbReference type="Google" id="ProtNLM"/>
    </source>
</evidence>
<organism evidence="1 2">
    <name type="scientific">Eiseniibacteriota bacterium</name>
    <dbReference type="NCBI Taxonomy" id="2212470"/>
    <lineage>
        <taxon>Bacteria</taxon>
        <taxon>Candidatus Eiseniibacteriota</taxon>
    </lineage>
</organism>
<accession>A0A538SEE1</accession>
<dbReference type="Proteomes" id="UP000317716">
    <property type="component" value="Unassembled WGS sequence"/>
</dbReference>
<protein>
    <recommendedName>
        <fullName evidence="3">SGNH/GDSL hydrolase family protein</fullName>
    </recommendedName>
</protein>
<reference evidence="1 2" key="1">
    <citation type="journal article" date="2019" name="Nat. Microbiol.">
        <title>Mediterranean grassland soil C-N compound turnover is dependent on rainfall and depth, and is mediated by genomically divergent microorganisms.</title>
        <authorList>
            <person name="Diamond S."/>
            <person name="Andeer P.F."/>
            <person name="Li Z."/>
            <person name="Crits-Christoph A."/>
            <person name="Burstein D."/>
            <person name="Anantharaman K."/>
            <person name="Lane K.R."/>
            <person name="Thomas B.C."/>
            <person name="Pan C."/>
            <person name="Northen T.R."/>
            <person name="Banfield J.F."/>
        </authorList>
    </citation>
    <scope>NUCLEOTIDE SEQUENCE [LARGE SCALE GENOMIC DNA]</scope>
    <source>
        <strain evidence="1">WS_2</strain>
    </source>
</reference>
<dbReference type="SUPFAM" id="SSF52266">
    <property type="entry name" value="SGNH hydrolase"/>
    <property type="match status" value="1"/>
</dbReference>
<proteinExistence type="predicted"/>
<gene>
    <name evidence="1" type="ORF">E6K72_12110</name>
</gene>
<dbReference type="InterPro" id="IPR036514">
    <property type="entry name" value="SGNH_hydro_sf"/>
</dbReference>